<protein>
    <recommendedName>
        <fullName evidence="3">HTH tetR-type domain-containing protein</fullName>
    </recommendedName>
</protein>
<sequence length="159" mass="18584">MSEKSFDDITIQDISDKANVSRGTIYLHFVDKYDLLDKLIEEHINAMREICESSSEMEYSEANLPWFEYLEKNYLFFSTMLASKGAPSFRSRFKEFLIEEFKDEVDITKGKNQGLNEDVIIQFIVTSYVGIVEWWFTNGMPLPPHVMSEQVGMLLERNL</sequence>
<keyword evidence="1 2" id="KW-0238">DNA-binding</keyword>
<dbReference type="PROSITE" id="PS01081">
    <property type="entry name" value="HTH_TETR_1"/>
    <property type="match status" value="1"/>
</dbReference>
<dbReference type="InterPro" id="IPR050624">
    <property type="entry name" value="HTH-type_Tx_Regulator"/>
</dbReference>
<gene>
    <name evidence="4" type="ORF">PAESOLCIP111_01222</name>
</gene>
<dbReference type="PANTHER" id="PTHR43479">
    <property type="entry name" value="ACREF/ENVCD OPERON REPRESSOR-RELATED"/>
    <property type="match status" value="1"/>
</dbReference>
<dbReference type="PROSITE" id="PS50977">
    <property type="entry name" value="HTH_TETR_2"/>
    <property type="match status" value="1"/>
</dbReference>
<dbReference type="Pfam" id="PF00440">
    <property type="entry name" value="TetR_N"/>
    <property type="match status" value="1"/>
</dbReference>
<dbReference type="PANTHER" id="PTHR43479:SF23">
    <property type="entry name" value="HTH TETR-TYPE DOMAIN-CONTAINING PROTEIN"/>
    <property type="match status" value="1"/>
</dbReference>
<evidence type="ECO:0000256" key="2">
    <source>
        <dbReference type="PROSITE-ProRule" id="PRU00335"/>
    </source>
</evidence>
<organism evidence="4 5">
    <name type="scientific">Paenibacillus solanacearum</name>
    <dbReference type="NCBI Taxonomy" id="2048548"/>
    <lineage>
        <taxon>Bacteria</taxon>
        <taxon>Bacillati</taxon>
        <taxon>Bacillota</taxon>
        <taxon>Bacilli</taxon>
        <taxon>Bacillales</taxon>
        <taxon>Paenibacillaceae</taxon>
        <taxon>Paenibacillus</taxon>
    </lineage>
</organism>
<comment type="caution">
    <text evidence="4">The sequence shown here is derived from an EMBL/GenBank/DDBJ whole genome shotgun (WGS) entry which is preliminary data.</text>
</comment>
<dbReference type="InterPro" id="IPR001647">
    <property type="entry name" value="HTH_TetR"/>
</dbReference>
<feature type="DNA-binding region" description="H-T-H motif" evidence="2">
    <location>
        <begin position="10"/>
        <end position="29"/>
    </location>
</feature>
<dbReference type="AlphaFoldDB" id="A0A916JW92"/>
<evidence type="ECO:0000259" key="3">
    <source>
        <dbReference type="PROSITE" id="PS50977"/>
    </source>
</evidence>
<dbReference type="InterPro" id="IPR039532">
    <property type="entry name" value="TetR_C_Firmicutes"/>
</dbReference>
<evidence type="ECO:0000313" key="5">
    <source>
        <dbReference type="Proteomes" id="UP000693672"/>
    </source>
</evidence>
<dbReference type="Proteomes" id="UP000693672">
    <property type="component" value="Unassembled WGS sequence"/>
</dbReference>
<name>A0A916JW92_9BACL</name>
<accession>A0A916JW92</accession>
<dbReference type="InterPro" id="IPR023772">
    <property type="entry name" value="DNA-bd_HTH_TetR-type_CS"/>
</dbReference>
<dbReference type="Pfam" id="PF14278">
    <property type="entry name" value="TetR_C_8"/>
    <property type="match status" value="1"/>
</dbReference>
<evidence type="ECO:0000256" key="1">
    <source>
        <dbReference type="ARBA" id="ARBA00023125"/>
    </source>
</evidence>
<feature type="domain" description="HTH tetR-type" evidence="3">
    <location>
        <begin position="1"/>
        <end position="47"/>
    </location>
</feature>
<reference evidence="4" key="1">
    <citation type="submission" date="2021-06" db="EMBL/GenBank/DDBJ databases">
        <authorList>
            <person name="Criscuolo A."/>
        </authorList>
    </citation>
    <scope>NUCLEOTIDE SEQUENCE</scope>
    <source>
        <strain evidence="4">CIP111600</strain>
    </source>
</reference>
<dbReference type="EMBL" id="CAJVAS010000004">
    <property type="protein sequence ID" value="CAG7610319.1"/>
    <property type="molecule type" value="Genomic_DNA"/>
</dbReference>
<evidence type="ECO:0000313" key="4">
    <source>
        <dbReference type="EMBL" id="CAG7610319.1"/>
    </source>
</evidence>
<dbReference type="GO" id="GO:0003677">
    <property type="term" value="F:DNA binding"/>
    <property type="evidence" value="ECO:0007669"/>
    <property type="project" value="UniProtKB-UniRule"/>
</dbReference>
<keyword evidence="5" id="KW-1185">Reference proteome</keyword>
<proteinExistence type="predicted"/>